<protein>
    <submittedName>
        <fullName evidence="3">DUF349 domain-containing protein</fullName>
    </submittedName>
</protein>
<sequence length="757" mass="87969">MGEEKDKNPKDEQSAFTEKKETPKAVDFEKSNSQLTGNASANSDGALESEPKEAIPEKPIKHDTGIEMENYSSDIAKVTSASKENKNETERMDSNLEQPQKEENLSEKMETVPQSDASKTNNLSEVTKDSTEKTVPNTTSEDEDDSIDDENAEDAEDSDNVGRHDIPMLDYEAMSMEKLVSEMQKLVRNEKVQSIKKHVDGIKNEFDQKFDDFLESKKEKFIAEGGNEIDFRYNSTTKTELNEVYNEYREKRNQYYKGLEKNLKENLASRLAIIEELKALTNVEENIGSTYKAFKDLQTKWRNAGPIPRDHYNTVWRTYRHHTEIFYDFLDLNREMRDLDFKRNLEEKEKLVEKAEALAQEPDLDRVFRELQALHKIWKEDIGPVGQANREEIWERFSNATKVLHVRRQEYFKILDETYEKNLETKQGIITAILALGENISSNHRELQKQIKELEVHRKAFFAAGKVPRNKNQKTWNAFKEAVRGFNQSKNAYYKNLKQEEQHNLDKKRALVDLANALKDSEDLNATTPKMKRIQADWKKIGHVPRKYSDKIWKEFKSACNHYFDRIHALKNKGREEEEANFKSKTEFIEKITAFKPVGEREADLGTIKDFIEKWKTLGRVPFKKKNIDQKFNTLIDSLFGKLGLNPQEAELLKYGNKIQQLADSDNDRAIENERSFIRTKIDETKAEIRQLETNLQFFSNVSDDNPLVQDVIKKVDVHKAALVTWKSKLKELNIMKNSIERELEAESDSDSDSNTN</sequence>
<dbReference type="InterPro" id="IPR007139">
    <property type="entry name" value="DUF349"/>
</dbReference>
<organism evidence="3">
    <name type="scientific">Pricia antarctica</name>
    <dbReference type="NCBI Taxonomy" id="641691"/>
    <lineage>
        <taxon>Bacteria</taxon>
        <taxon>Pseudomonadati</taxon>
        <taxon>Bacteroidota</taxon>
        <taxon>Flavobacteriia</taxon>
        <taxon>Flavobacteriales</taxon>
        <taxon>Flavobacteriaceae</taxon>
        <taxon>Pricia</taxon>
    </lineage>
</organism>
<feature type="compositionally biased region" description="Basic and acidic residues" evidence="2">
    <location>
        <begin position="83"/>
        <end position="110"/>
    </location>
</feature>
<feature type="coiled-coil region" evidence="1">
    <location>
        <begin position="675"/>
        <end position="750"/>
    </location>
</feature>
<evidence type="ECO:0000256" key="1">
    <source>
        <dbReference type="SAM" id="Coils"/>
    </source>
</evidence>
<dbReference type="AlphaFoldDB" id="A0A831QSX8"/>
<feature type="compositionally biased region" description="Acidic residues" evidence="2">
    <location>
        <begin position="140"/>
        <end position="159"/>
    </location>
</feature>
<dbReference type="EMBL" id="DRGL01000062">
    <property type="protein sequence ID" value="HEA22574.1"/>
    <property type="molecule type" value="Genomic_DNA"/>
</dbReference>
<keyword evidence="1" id="KW-0175">Coiled coil</keyword>
<gene>
    <name evidence="3" type="ORF">ENH87_16870</name>
</gene>
<proteinExistence type="predicted"/>
<feature type="region of interest" description="Disordered" evidence="2">
    <location>
        <begin position="1"/>
        <end position="164"/>
    </location>
</feature>
<dbReference type="Proteomes" id="UP000886191">
    <property type="component" value="Unassembled WGS sequence"/>
</dbReference>
<comment type="caution">
    <text evidence="3">The sequence shown here is derived from an EMBL/GenBank/DDBJ whole genome shotgun (WGS) entry which is preliminary data.</text>
</comment>
<reference evidence="3" key="1">
    <citation type="journal article" date="2020" name="mSystems">
        <title>Genome- and Community-Level Interaction Insights into Carbon Utilization and Element Cycling Functions of Hydrothermarchaeota in Hydrothermal Sediment.</title>
        <authorList>
            <person name="Zhou Z."/>
            <person name="Liu Y."/>
            <person name="Xu W."/>
            <person name="Pan J."/>
            <person name="Luo Z.H."/>
            <person name="Li M."/>
        </authorList>
    </citation>
    <scope>NUCLEOTIDE SEQUENCE [LARGE SCALE GENOMIC DNA]</scope>
    <source>
        <strain evidence="3">HyVt-345</strain>
    </source>
</reference>
<feature type="compositionally biased region" description="Basic and acidic residues" evidence="2">
    <location>
        <begin position="1"/>
        <end position="30"/>
    </location>
</feature>
<feature type="compositionally biased region" description="Basic and acidic residues" evidence="2">
    <location>
        <begin position="49"/>
        <end position="65"/>
    </location>
</feature>
<accession>A0A831QSX8</accession>
<feature type="compositionally biased region" description="Polar residues" evidence="2">
    <location>
        <begin position="112"/>
        <end position="125"/>
    </location>
</feature>
<name>A0A831QSX8_9FLAO</name>
<dbReference type="Pfam" id="PF03993">
    <property type="entry name" value="DUF349"/>
    <property type="match status" value="5"/>
</dbReference>
<feature type="compositionally biased region" description="Polar residues" evidence="2">
    <location>
        <begin position="31"/>
        <end position="43"/>
    </location>
</feature>
<evidence type="ECO:0000313" key="3">
    <source>
        <dbReference type="EMBL" id="HEA22574.1"/>
    </source>
</evidence>
<evidence type="ECO:0000256" key="2">
    <source>
        <dbReference type="SAM" id="MobiDB-lite"/>
    </source>
</evidence>